<reference evidence="5 6" key="1">
    <citation type="submission" date="2017-03" db="EMBL/GenBank/DDBJ databases">
        <authorList>
            <person name="Afonso C.L."/>
            <person name="Miller P.J."/>
            <person name="Scott M.A."/>
            <person name="Spackman E."/>
            <person name="Goraichik I."/>
            <person name="Dimitrov K.M."/>
            <person name="Suarez D.L."/>
            <person name="Swayne D.E."/>
        </authorList>
    </citation>
    <scope>NUCLEOTIDE SEQUENCE [LARGE SCALE GENOMIC DNA]</scope>
    <source>
        <strain evidence="5">SB41UT1</strain>
    </source>
</reference>
<keyword evidence="3" id="KW-0804">Transcription</keyword>
<gene>
    <name evidence="5" type="primary">ytcD</name>
    <name evidence="5" type="ORF">EHSB41UT_02486</name>
</gene>
<dbReference type="InterPro" id="IPR036390">
    <property type="entry name" value="WH_DNA-bd_sf"/>
</dbReference>
<dbReference type="PANTHER" id="PTHR33204">
    <property type="entry name" value="TRANSCRIPTIONAL REGULATOR, MARR FAMILY"/>
    <property type="match status" value="1"/>
</dbReference>
<accession>A0A1X7AK66</accession>
<dbReference type="InterPro" id="IPR036388">
    <property type="entry name" value="WH-like_DNA-bd_sf"/>
</dbReference>
<evidence type="ECO:0000256" key="1">
    <source>
        <dbReference type="ARBA" id="ARBA00023015"/>
    </source>
</evidence>
<name>A0A1X7AK66_9GAMM</name>
<dbReference type="Gene3D" id="1.10.10.10">
    <property type="entry name" value="Winged helix-like DNA-binding domain superfamily/Winged helix DNA-binding domain"/>
    <property type="match status" value="1"/>
</dbReference>
<protein>
    <submittedName>
        <fullName evidence="5">Putative HTH-type transcriptional regulator YtcD</fullName>
    </submittedName>
</protein>
<keyword evidence="1" id="KW-0805">Transcription regulation</keyword>
<evidence type="ECO:0000259" key="4">
    <source>
        <dbReference type="PROSITE" id="PS51118"/>
    </source>
</evidence>
<evidence type="ECO:0000313" key="6">
    <source>
        <dbReference type="Proteomes" id="UP000196573"/>
    </source>
</evidence>
<dbReference type="SUPFAM" id="SSF46785">
    <property type="entry name" value="Winged helix' DNA-binding domain"/>
    <property type="match status" value="1"/>
</dbReference>
<evidence type="ECO:0000256" key="2">
    <source>
        <dbReference type="ARBA" id="ARBA00023125"/>
    </source>
</evidence>
<organism evidence="5 6">
    <name type="scientific">Parendozoicomonas haliclonae</name>
    <dbReference type="NCBI Taxonomy" id="1960125"/>
    <lineage>
        <taxon>Bacteria</taxon>
        <taxon>Pseudomonadati</taxon>
        <taxon>Pseudomonadota</taxon>
        <taxon>Gammaproteobacteria</taxon>
        <taxon>Oceanospirillales</taxon>
        <taxon>Endozoicomonadaceae</taxon>
        <taxon>Parendozoicomonas</taxon>
    </lineage>
</organism>
<dbReference type="EMBL" id="FWPT01000005">
    <property type="protein sequence ID" value="SMA47594.1"/>
    <property type="molecule type" value="Genomic_DNA"/>
</dbReference>
<feature type="domain" description="HTH hxlR-type" evidence="4">
    <location>
        <begin position="11"/>
        <end position="108"/>
    </location>
</feature>
<dbReference type="InterPro" id="IPR002577">
    <property type="entry name" value="HTH_HxlR"/>
</dbReference>
<proteinExistence type="predicted"/>
<sequence>MKRKTPSTFSCTFARALEAIGDGWSWLIIRNLFHGQSRFAVLQDDLGIARNILSNRLKQLVGAGIVGKVADRQGSKYPEYLLTEKGQELLTVMVALNQWGDRHYTPTKGLASWTIDRATGEPLAPVALQNNLGENVPVERLRHVTVGEVRDHGWPHPENQDAALQE</sequence>
<evidence type="ECO:0000313" key="5">
    <source>
        <dbReference type="EMBL" id="SMA47594.1"/>
    </source>
</evidence>
<dbReference type="RefSeq" id="WP_165767251.1">
    <property type="nucleotide sequence ID" value="NZ_CBCSCN010000003.1"/>
</dbReference>
<dbReference type="PROSITE" id="PS51118">
    <property type="entry name" value="HTH_HXLR"/>
    <property type="match status" value="1"/>
</dbReference>
<keyword evidence="2" id="KW-0238">DNA-binding</keyword>
<dbReference type="PANTHER" id="PTHR33204:SF18">
    <property type="entry name" value="TRANSCRIPTIONAL REGULATORY PROTEIN"/>
    <property type="match status" value="1"/>
</dbReference>
<dbReference type="Pfam" id="PF01638">
    <property type="entry name" value="HxlR"/>
    <property type="match status" value="1"/>
</dbReference>
<dbReference type="GO" id="GO:0003677">
    <property type="term" value="F:DNA binding"/>
    <property type="evidence" value="ECO:0007669"/>
    <property type="project" value="UniProtKB-KW"/>
</dbReference>
<dbReference type="Proteomes" id="UP000196573">
    <property type="component" value="Unassembled WGS sequence"/>
</dbReference>
<evidence type="ECO:0000256" key="3">
    <source>
        <dbReference type="ARBA" id="ARBA00023163"/>
    </source>
</evidence>
<keyword evidence="6" id="KW-1185">Reference proteome</keyword>
<dbReference type="AlphaFoldDB" id="A0A1X7AK66"/>